<organism evidence="2 3">
    <name type="scientific">Stieleria magnilauensis</name>
    <dbReference type="NCBI Taxonomy" id="2527963"/>
    <lineage>
        <taxon>Bacteria</taxon>
        <taxon>Pseudomonadati</taxon>
        <taxon>Planctomycetota</taxon>
        <taxon>Planctomycetia</taxon>
        <taxon>Pirellulales</taxon>
        <taxon>Pirellulaceae</taxon>
        <taxon>Stieleria</taxon>
    </lineage>
</organism>
<accession>A0ABX5XK61</accession>
<evidence type="ECO:0000313" key="3">
    <source>
        <dbReference type="Proteomes" id="UP000318081"/>
    </source>
</evidence>
<dbReference type="RefSeq" id="WP_419581007.1">
    <property type="nucleotide sequence ID" value="NZ_CP036432.1"/>
</dbReference>
<feature type="region of interest" description="Disordered" evidence="1">
    <location>
        <begin position="24"/>
        <end position="53"/>
    </location>
</feature>
<keyword evidence="3" id="KW-1185">Reference proteome</keyword>
<protein>
    <submittedName>
        <fullName evidence="2">Uncharacterized protein</fullName>
    </submittedName>
</protein>
<evidence type="ECO:0000313" key="2">
    <source>
        <dbReference type="EMBL" id="QDV82264.1"/>
    </source>
</evidence>
<dbReference type="Proteomes" id="UP000318081">
    <property type="component" value="Chromosome"/>
</dbReference>
<proteinExistence type="predicted"/>
<evidence type="ECO:0000256" key="1">
    <source>
        <dbReference type="SAM" id="MobiDB-lite"/>
    </source>
</evidence>
<dbReference type="PROSITE" id="PS51257">
    <property type="entry name" value="PROKAR_LIPOPROTEIN"/>
    <property type="match status" value="1"/>
</dbReference>
<sequence length="53" mass="5610">MSTTRILAVVMGLIPMTIGCESDEVEQPPEVVGEPIEPPGKVLPEQVDPAPVL</sequence>
<dbReference type="EMBL" id="CP036432">
    <property type="protein sequence ID" value="QDV82264.1"/>
    <property type="molecule type" value="Genomic_DNA"/>
</dbReference>
<gene>
    <name evidence="2" type="ORF">TBK1r_11910</name>
</gene>
<name>A0ABX5XK61_9BACT</name>
<reference evidence="2 3" key="1">
    <citation type="submission" date="2019-02" db="EMBL/GenBank/DDBJ databases">
        <title>Deep-cultivation of Planctomycetes and their phenomic and genomic characterization uncovers novel biology.</title>
        <authorList>
            <person name="Wiegand S."/>
            <person name="Jogler M."/>
            <person name="Boedeker C."/>
            <person name="Pinto D."/>
            <person name="Vollmers J."/>
            <person name="Rivas-Marin E."/>
            <person name="Kohn T."/>
            <person name="Peeters S.H."/>
            <person name="Heuer A."/>
            <person name="Rast P."/>
            <person name="Oberbeckmann S."/>
            <person name="Bunk B."/>
            <person name="Jeske O."/>
            <person name="Meyerdierks A."/>
            <person name="Storesund J.E."/>
            <person name="Kallscheuer N."/>
            <person name="Luecker S."/>
            <person name="Lage O.M."/>
            <person name="Pohl T."/>
            <person name="Merkel B.J."/>
            <person name="Hornburger P."/>
            <person name="Mueller R.-W."/>
            <person name="Bruemmer F."/>
            <person name="Labrenz M."/>
            <person name="Spormann A.M."/>
            <person name="Op den Camp H."/>
            <person name="Overmann J."/>
            <person name="Amann R."/>
            <person name="Jetten M.S.M."/>
            <person name="Mascher T."/>
            <person name="Medema M.H."/>
            <person name="Devos D.P."/>
            <person name="Kaster A.-K."/>
            <person name="Ovreas L."/>
            <person name="Rohde M."/>
            <person name="Galperin M.Y."/>
            <person name="Jogler C."/>
        </authorList>
    </citation>
    <scope>NUCLEOTIDE SEQUENCE [LARGE SCALE GENOMIC DNA]</scope>
    <source>
        <strain evidence="2 3">TBK1r</strain>
    </source>
</reference>